<dbReference type="AlphaFoldDB" id="A0A179BSH8"/>
<sequence length="64" mass="7149">MNVGRCRAARECSRRLGNDIQHLNLMTRPANVRFAGRVFESLAFLLLSPAGKELQPDRAEALNP</sequence>
<comment type="caution">
    <text evidence="1">The sequence shown here is derived from an EMBL/GenBank/DDBJ whole genome shotgun (WGS) entry which is preliminary data.</text>
</comment>
<organism evidence="1">
    <name type="scientific">Rhizobium leguminosarum</name>
    <dbReference type="NCBI Taxonomy" id="384"/>
    <lineage>
        <taxon>Bacteria</taxon>
        <taxon>Pseudomonadati</taxon>
        <taxon>Pseudomonadota</taxon>
        <taxon>Alphaproteobacteria</taxon>
        <taxon>Hyphomicrobiales</taxon>
        <taxon>Rhizobiaceae</taxon>
        <taxon>Rhizobium/Agrobacterium group</taxon>
        <taxon>Rhizobium</taxon>
    </lineage>
</organism>
<reference evidence="1" key="1">
    <citation type="submission" date="2016-04" db="EMBL/GenBank/DDBJ databases">
        <title>Fast-growing isolate from the root nodules of Vavilovia formosa.</title>
        <authorList>
            <person name="Kimeklis A."/>
            <person name="Safronova V."/>
            <person name="Belimov A."/>
            <person name="Andronov E."/>
        </authorList>
    </citation>
    <scope>NUCLEOTIDE SEQUENCE [LARGE SCALE GENOMIC DNA]</scope>
    <source>
        <strain evidence="1">Vaf-46</strain>
    </source>
</reference>
<proteinExistence type="predicted"/>
<dbReference type="EMBL" id="LWBS01000220">
    <property type="protein sequence ID" value="OAP94111.1"/>
    <property type="molecule type" value="Genomic_DNA"/>
</dbReference>
<name>A0A179BSH8_RHILE</name>
<protein>
    <submittedName>
        <fullName evidence="1">Uncharacterized protein</fullName>
    </submittedName>
</protein>
<accession>A0A179BSH8</accession>
<evidence type="ECO:0000313" key="1">
    <source>
        <dbReference type="EMBL" id="OAP94111.1"/>
    </source>
</evidence>
<gene>
    <name evidence="1" type="ORF">A4U53_02560</name>
</gene>